<keyword evidence="4 8" id="KW-0418">Kinase</keyword>
<keyword evidence="5" id="KW-0067">ATP-binding</keyword>
<sequence length="242" mass="26460">MNPAQMPPRIVEALIRREKLAMVGRLLKGVVHNISGAVQMVRLPLDLLELKLASVTTSQVADKLTAAQQGLNRLTDEVSMLSAKAAIQAQPTPDPVDLCALLRDQLRFWRADPYFKHQVKLTLDLSDNLPFLRVDPSDLALAFNALVANAVEALNAAQRGQLSARAWRLDGELLVEVVDDGPGPSPTMAAGLFEPFNTDKGWPHDGLGLFLARQALAPWRGDVRWSAQRPNAFLLVLPLAKA</sequence>
<organism evidence="8 9">
    <name type="scientific">Desulfarculus baarsii (strain ATCC 33931 / DSM 2075 / LMG 7858 / VKM B-1802 / 2st14)</name>
    <dbReference type="NCBI Taxonomy" id="644282"/>
    <lineage>
        <taxon>Bacteria</taxon>
        <taxon>Pseudomonadati</taxon>
        <taxon>Thermodesulfobacteriota</taxon>
        <taxon>Desulfarculia</taxon>
        <taxon>Desulfarculales</taxon>
        <taxon>Desulfarculaceae</taxon>
        <taxon>Desulfarculus</taxon>
    </lineage>
</organism>
<evidence type="ECO:0000313" key="9">
    <source>
        <dbReference type="Proteomes" id="UP000009047"/>
    </source>
</evidence>
<keyword evidence="2" id="KW-0808">Transferase</keyword>
<dbReference type="PANTHER" id="PTHR43065">
    <property type="entry name" value="SENSOR HISTIDINE KINASE"/>
    <property type="match status" value="1"/>
</dbReference>
<keyword evidence="1" id="KW-0597">Phosphoprotein</keyword>
<evidence type="ECO:0000256" key="5">
    <source>
        <dbReference type="ARBA" id="ARBA00022840"/>
    </source>
</evidence>
<keyword evidence="6" id="KW-0902">Two-component regulatory system</keyword>
<dbReference type="InterPro" id="IPR005467">
    <property type="entry name" value="His_kinase_dom"/>
</dbReference>
<protein>
    <submittedName>
        <fullName evidence="8">Histidine kinase</fullName>
    </submittedName>
</protein>
<dbReference type="HOGENOM" id="CLU_1011667_0_0_7"/>
<dbReference type="STRING" id="644282.Deba_2015"/>
<evidence type="ECO:0000256" key="1">
    <source>
        <dbReference type="ARBA" id="ARBA00022553"/>
    </source>
</evidence>
<accession>E1QLB5</accession>
<dbReference type="SMART" id="SM00387">
    <property type="entry name" value="HATPase_c"/>
    <property type="match status" value="1"/>
</dbReference>
<dbReference type="Gene3D" id="3.30.565.10">
    <property type="entry name" value="Histidine kinase-like ATPase, C-terminal domain"/>
    <property type="match status" value="1"/>
</dbReference>
<dbReference type="SUPFAM" id="SSF55874">
    <property type="entry name" value="ATPase domain of HSP90 chaperone/DNA topoisomerase II/histidine kinase"/>
    <property type="match status" value="1"/>
</dbReference>
<dbReference type="PANTHER" id="PTHR43065:SF10">
    <property type="entry name" value="PEROXIDE STRESS-ACTIVATED HISTIDINE KINASE MAK3"/>
    <property type="match status" value="1"/>
</dbReference>
<dbReference type="RefSeq" id="WP_013258821.1">
    <property type="nucleotide sequence ID" value="NC_014365.1"/>
</dbReference>
<dbReference type="InterPro" id="IPR003594">
    <property type="entry name" value="HATPase_dom"/>
</dbReference>
<dbReference type="GO" id="GO:0005524">
    <property type="term" value="F:ATP binding"/>
    <property type="evidence" value="ECO:0007669"/>
    <property type="project" value="UniProtKB-KW"/>
</dbReference>
<dbReference type="OrthoDB" id="9785252at2"/>
<evidence type="ECO:0000256" key="3">
    <source>
        <dbReference type="ARBA" id="ARBA00022741"/>
    </source>
</evidence>
<evidence type="ECO:0000256" key="2">
    <source>
        <dbReference type="ARBA" id="ARBA00022679"/>
    </source>
</evidence>
<feature type="domain" description="Histidine kinase" evidence="7">
    <location>
        <begin position="29"/>
        <end position="241"/>
    </location>
</feature>
<dbReference type="GO" id="GO:0016301">
    <property type="term" value="F:kinase activity"/>
    <property type="evidence" value="ECO:0007669"/>
    <property type="project" value="UniProtKB-KW"/>
</dbReference>
<dbReference type="AlphaFoldDB" id="E1QLB5"/>
<keyword evidence="3" id="KW-0547">Nucleotide-binding</keyword>
<dbReference type="KEGG" id="dbr:Deba_2015"/>
<dbReference type="Gene3D" id="1.10.287.130">
    <property type="match status" value="1"/>
</dbReference>
<evidence type="ECO:0000259" key="7">
    <source>
        <dbReference type="PROSITE" id="PS50109"/>
    </source>
</evidence>
<evidence type="ECO:0000256" key="4">
    <source>
        <dbReference type="ARBA" id="ARBA00022777"/>
    </source>
</evidence>
<dbReference type="InterPro" id="IPR036890">
    <property type="entry name" value="HATPase_C_sf"/>
</dbReference>
<reference evidence="8 9" key="1">
    <citation type="journal article" date="2010" name="Stand. Genomic Sci.">
        <title>Complete genome sequence of Desulfarculus baarsii type strain (2st14).</title>
        <authorList>
            <person name="Sun H."/>
            <person name="Spring S."/>
            <person name="Lapidus A."/>
            <person name="Davenport K."/>
            <person name="Del Rio T.G."/>
            <person name="Tice H."/>
            <person name="Nolan M."/>
            <person name="Copeland A."/>
            <person name="Cheng J.F."/>
            <person name="Lucas S."/>
            <person name="Tapia R."/>
            <person name="Goodwin L."/>
            <person name="Pitluck S."/>
            <person name="Ivanova N."/>
            <person name="Pagani I."/>
            <person name="Mavromatis K."/>
            <person name="Ovchinnikova G."/>
            <person name="Pati A."/>
            <person name="Chen A."/>
            <person name="Palaniappan K."/>
            <person name="Hauser L."/>
            <person name="Chang Y.J."/>
            <person name="Jeffries C.D."/>
            <person name="Detter J.C."/>
            <person name="Han C."/>
            <person name="Rohde M."/>
            <person name="Brambilla E."/>
            <person name="Goker M."/>
            <person name="Woyke T."/>
            <person name="Bristow J."/>
            <person name="Eisen J.A."/>
            <person name="Markowitz V."/>
            <person name="Hugenholtz P."/>
            <person name="Kyrpides N.C."/>
            <person name="Klenk H.P."/>
            <person name="Land M."/>
        </authorList>
    </citation>
    <scope>NUCLEOTIDE SEQUENCE [LARGE SCALE GENOMIC DNA]</scope>
    <source>
        <strain evidence="9">ATCC 33931 / DSM 2075 / LMG 7858 / VKM B-1802 / 2st14</strain>
    </source>
</reference>
<dbReference type="Pfam" id="PF02518">
    <property type="entry name" value="HATPase_c"/>
    <property type="match status" value="1"/>
</dbReference>
<dbReference type="EMBL" id="CP002085">
    <property type="protein sequence ID" value="ADK85380.1"/>
    <property type="molecule type" value="Genomic_DNA"/>
</dbReference>
<dbReference type="PROSITE" id="PS50109">
    <property type="entry name" value="HIS_KIN"/>
    <property type="match status" value="1"/>
</dbReference>
<evidence type="ECO:0000256" key="6">
    <source>
        <dbReference type="ARBA" id="ARBA00023012"/>
    </source>
</evidence>
<keyword evidence="9" id="KW-1185">Reference proteome</keyword>
<dbReference type="Proteomes" id="UP000009047">
    <property type="component" value="Chromosome"/>
</dbReference>
<evidence type="ECO:0000313" key="8">
    <source>
        <dbReference type="EMBL" id="ADK85380.1"/>
    </source>
</evidence>
<dbReference type="eggNOG" id="COG4191">
    <property type="taxonomic scope" value="Bacteria"/>
</dbReference>
<name>E1QLB5_DESB2</name>
<gene>
    <name evidence="8" type="ordered locus">Deba_2015</name>
</gene>
<proteinExistence type="predicted"/>
<dbReference type="GO" id="GO:0000160">
    <property type="term" value="P:phosphorelay signal transduction system"/>
    <property type="evidence" value="ECO:0007669"/>
    <property type="project" value="UniProtKB-KW"/>
</dbReference>